<feature type="region of interest" description="Disordered" evidence="3">
    <location>
        <begin position="448"/>
        <end position="480"/>
    </location>
</feature>
<dbReference type="InterPro" id="IPR001611">
    <property type="entry name" value="Leu-rich_rpt"/>
</dbReference>
<dbReference type="Pfam" id="PF13855">
    <property type="entry name" value="LRR_8"/>
    <property type="match status" value="1"/>
</dbReference>
<keyword evidence="1" id="KW-0433">Leucine-rich repeat</keyword>
<sequence>MAAFFLLILLTVPTSSASFEFCLPPCNLATWSDCVQQYSPITRFRDYQTAVYRCIACKKQKDAVANDATPVPTVPCHLRHLGTQTLVITGYPFHVLSAKSLPVQNRSEVHALFLFEAEIETVEENTVSEFSFLGTLGLDFNRLSHVQQSWFPRLEELSVLSLSNNRIEQIDPGCFKNLPNLLYLNLEHNLLQVVDAAWFYGQFNIGHLYMDENSLSCLDGELIQGINDLNTFAIGGNRLITVRDEVAHRMAWSLAIDRNMFLGHIFVPRPDTITVEVPNFHLCVRNDPELEEISVAWDFDSKETGHRHMPCSKYVWDINKENSLASEPPFVVIATSEAEPEENLHYPDMCRQVWKHNLGITVALKGSRSLQLVSIGVGNTDIGIMFVNTQDSEMTSAPYSNDISNSTIHESTDHTETIRCILLNKHNPSAVVDVPRVQKQMNRVCPVHNTDTEEAASLTSSPSRRPSTEEYSLQTPTGQTTKHLVTNHLQNTSASEAYIIPVAFASTVGILIFSLFVGLLLTKCLQRNNMDPRDAHVWTLSQDDTFSSRPLPANLQHTYHDIPDNIAAAQRSLPALPHTYYEIPDNKAVAQRPLPALPHTYEGMHDSSTAGRPLSTPSHAYQEIPDHAVSSRPGRVVSDTRLTESCRSLPAALYFVEATDRSVSEHCHVTVSESRAVANGVPGKARHNWFSVYSPWEVPENGQRNIVRRRSLPTLPNTYWPWSMPGEESQATGCQEPLVSILPNTYWPWEIPAKGNQNVERRRSLPIIANKYSPRPSSWEERQNVCQEPSVLSNTHVPLEVEVKSVPNFNRRRSLPTLPNSNTYLPVLSGEGSQTSVSLHPSLPTLPNTYWPWEIPEKGTYTKWRSFEPTLPIANTYLPVLSVEGYQTSVSLRPSIPTLPNTYWQWEIPEKGTYTKRQSFEPTLPIANTYWPWQTTGEGPQTSKSRRSSIPTLAKHLLAMGDTSKGNPKS</sequence>
<dbReference type="PANTHER" id="PTHR24366:SF96">
    <property type="entry name" value="LEUCINE RICH REPEAT CONTAINING 53"/>
    <property type="match status" value="1"/>
</dbReference>
<evidence type="ECO:0008006" key="7">
    <source>
        <dbReference type="Google" id="ProtNLM"/>
    </source>
</evidence>
<gene>
    <name evidence="6" type="ORF">BRAFLDRAFT_77396</name>
</gene>
<evidence type="ECO:0000256" key="3">
    <source>
        <dbReference type="SAM" id="MobiDB-lite"/>
    </source>
</evidence>
<evidence type="ECO:0000256" key="1">
    <source>
        <dbReference type="ARBA" id="ARBA00022614"/>
    </source>
</evidence>
<dbReference type="Gene3D" id="3.80.10.10">
    <property type="entry name" value="Ribonuclease Inhibitor"/>
    <property type="match status" value="1"/>
</dbReference>
<dbReference type="PROSITE" id="PS51450">
    <property type="entry name" value="LRR"/>
    <property type="match status" value="1"/>
</dbReference>
<dbReference type="SMART" id="SM00369">
    <property type="entry name" value="LRR_TYP"/>
    <property type="match status" value="3"/>
</dbReference>
<dbReference type="SUPFAM" id="SSF52058">
    <property type="entry name" value="L domain-like"/>
    <property type="match status" value="1"/>
</dbReference>
<dbReference type="eggNOG" id="KOG0619">
    <property type="taxonomic scope" value="Eukaryota"/>
</dbReference>
<dbReference type="InParanoid" id="C3Z113"/>
<feature type="transmembrane region" description="Helical" evidence="4">
    <location>
        <begin position="498"/>
        <end position="521"/>
    </location>
</feature>
<name>C3Z113_BRAFL</name>
<keyword evidence="4" id="KW-0812">Transmembrane</keyword>
<proteinExistence type="predicted"/>
<dbReference type="InterPro" id="IPR003591">
    <property type="entry name" value="Leu-rich_rpt_typical-subtyp"/>
</dbReference>
<feature type="region of interest" description="Disordered" evidence="3">
    <location>
        <begin position="931"/>
        <end position="950"/>
    </location>
</feature>
<keyword evidence="4" id="KW-1133">Transmembrane helix</keyword>
<dbReference type="InterPro" id="IPR032675">
    <property type="entry name" value="LRR_dom_sf"/>
</dbReference>
<feature type="compositionally biased region" description="Low complexity" evidence="3">
    <location>
        <begin position="455"/>
        <end position="472"/>
    </location>
</feature>
<feature type="chain" id="PRO_5002934215" description="LRRCT domain-containing protein" evidence="5">
    <location>
        <begin position="18"/>
        <end position="970"/>
    </location>
</feature>
<keyword evidence="4" id="KW-0472">Membrane</keyword>
<accession>C3Z113</accession>
<keyword evidence="5" id="KW-0732">Signal</keyword>
<organism>
    <name type="scientific">Branchiostoma floridae</name>
    <name type="common">Florida lancelet</name>
    <name type="synonym">Amphioxus</name>
    <dbReference type="NCBI Taxonomy" id="7739"/>
    <lineage>
        <taxon>Eukaryota</taxon>
        <taxon>Metazoa</taxon>
        <taxon>Chordata</taxon>
        <taxon>Cephalochordata</taxon>
        <taxon>Leptocardii</taxon>
        <taxon>Amphioxiformes</taxon>
        <taxon>Branchiostomatidae</taxon>
        <taxon>Branchiostoma</taxon>
    </lineage>
</organism>
<dbReference type="EMBL" id="GG666571">
    <property type="protein sequence ID" value="EEN53712.1"/>
    <property type="molecule type" value="Genomic_DNA"/>
</dbReference>
<dbReference type="AlphaFoldDB" id="C3Z113"/>
<dbReference type="PANTHER" id="PTHR24366">
    <property type="entry name" value="IG(IMMUNOGLOBULIN) AND LRR(LEUCINE RICH REPEAT) DOMAINS"/>
    <property type="match status" value="1"/>
</dbReference>
<evidence type="ECO:0000313" key="6">
    <source>
        <dbReference type="EMBL" id="EEN53712.1"/>
    </source>
</evidence>
<evidence type="ECO:0000256" key="2">
    <source>
        <dbReference type="ARBA" id="ARBA00022737"/>
    </source>
</evidence>
<protein>
    <recommendedName>
        <fullName evidence="7">LRRCT domain-containing protein</fullName>
    </recommendedName>
</protein>
<reference evidence="6" key="1">
    <citation type="journal article" date="2008" name="Nature">
        <title>The amphioxus genome and the evolution of the chordate karyotype.</title>
        <authorList>
            <consortium name="US DOE Joint Genome Institute (JGI-PGF)"/>
            <person name="Putnam N.H."/>
            <person name="Butts T."/>
            <person name="Ferrier D.E.K."/>
            <person name="Furlong R.F."/>
            <person name="Hellsten U."/>
            <person name="Kawashima T."/>
            <person name="Robinson-Rechavi M."/>
            <person name="Shoguchi E."/>
            <person name="Terry A."/>
            <person name="Yu J.-K."/>
            <person name="Benito-Gutierrez E.L."/>
            <person name="Dubchak I."/>
            <person name="Garcia-Fernandez J."/>
            <person name="Gibson-Brown J.J."/>
            <person name="Grigoriev I.V."/>
            <person name="Horton A.C."/>
            <person name="de Jong P.J."/>
            <person name="Jurka J."/>
            <person name="Kapitonov V.V."/>
            <person name="Kohara Y."/>
            <person name="Kuroki Y."/>
            <person name="Lindquist E."/>
            <person name="Lucas S."/>
            <person name="Osoegawa K."/>
            <person name="Pennacchio L.A."/>
            <person name="Salamov A.A."/>
            <person name="Satou Y."/>
            <person name="Sauka-Spengler T."/>
            <person name="Schmutz J."/>
            <person name="Shin-I T."/>
            <person name="Toyoda A."/>
            <person name="Bronner-Fraser M."/>
            <person name="Fujiyama A."/>
            <person name="Holland L.Z."/>
            <person name="Holland P.W.H."/>
            <person name="Satoh N."/>
            <person name="Rokhsar D.S."/>
        </authorList>
    </citation>
    <scope>NUCLEOTIDE SEQUENCE [LARGE SCALE GENOMIC DNA]</scope>
    <source>
        <strain evidence="6">S238N-H82</strain>
        <tissue evidence="6">Testes</tissue>
    </source>
</reference>
<feature type="signal peptide" evidence="5">
    <location>
        <begin position="1"/>
        <end position="17"/>
    </location>
</feature>
<evidence type="ECO:0000256" key="4">
    <source>
        <dbReference type="SAM" id="Phobius"/>
    </source>
</evidence>
<keyword evidence="2" id="KW-0677">Repeat</keyword>
<evidence type="ECO:0000256" key="5">
    <source>
        <dbReference type="SAM" id="SignalP"/>
    </source>
</evidence>